<name>A0A5N0ELW1_9NOCA</name>
<dbReference type="AlphaFoldDB" id="A0A5N0ELW1"/>
<feature type="region of interest" description="Disordered" evidence="1">
    <location>
        <begin position="205"/>
        <end position="244"/>
    </location>
</feature>
<dbReference type="Proteomes" id="UP000323876">
    <property type="component" value="Unassembled WGS sequence"/>
</dbReference>
<keyword evidence="3" id="KW-1185">Reference proteome</keyword>
<proteinExistence type="predicted"/>
<comment type="caution">
    <text evidence="2">The sequence shown here is derived from an EMBL/GenBank/DDBJ whole genome shotgun (WGS) entry which is preliminary data.</text>
</comment>
<protein>
    <submittedName>
        <fullName evidence="2">Uncharacterized protein</fullName>
    </submittedName>
</protein>
<organism evidence="2 3">
    <name type="scientific">Nocardia colli</name>
    <dbReference type="NCBI Taxonomy" id="2545717"/>
    <lineage>
        <taxon>Bacteria</taxon>
        <taxon>Bacillati</taxon>
        <taxon>Actinomycetota</taxon>
        <taxon>Actinomycetes</taxon>
        <taxon>Mycobacteriales</taxon>
        <taxon>Nocardiaceae</taxon>
        <taxon>Nocardia</taxon>
    </lineage>
</organism>
<gene>
    <name evidence="2" type="ORF">F3087_00665</name>
</gene>
<evidence type="ECO:0000256" key="1">
    <source>
        <dbReference type="SAM" id="MobiDB-lite"/>
    </source>
</evidence>
<evidence type="ECO:0000313" key="3">
    <source>
        <dbReference type="Proteomes" id="UP000323876"/>
    </source>
</evidence>
<accession>A0A5N0ELW1</accession>
<sequence>MSGELTEELSRLEIEKRTGVLFLGDGAFQLTEGTITSADCLRTSGLARLVLEAGVATEADWRRAEAGEADRLLASPQLETLALLSVFDAAYFLLASPAVPEFRPAPPHWLAAICRVTPHVLVQECARRGDPESTPWPAQLVDRAPVVPVRRGRRRRVVLTGGQAEVLAAADTRRSVTGIGDHLGRTTYGCLVAVRELTAAGLIEPPAPAVPAEPPPAPVTAGPPRRRRPRPPAPAPDADRWKPDADLLVRLRAALEDA</sequence>
<reference evidence="2 3" key="1">
    <citation type="submission" date="2019-09" db="EMBL/GenBank/DDBJ databases">
        <authorList>
            <person name="Wang X."/>
        </authorList>
    </citation>
    <scope>NUCLEOTIDE SEQUENCE [LARGE SCALE GENOMIC DNA]</scope>
    <source>
        <strain evidence="2 3">CICC 11023</strain>
    </source>
</reference>
<evidence type="ECO:0000313" key="2">
    <source>
        <dbReference type="EMBL" id="KAA8889876.1"/>
    </source>
</evidence>
<feature type="compositionally biased region" description="Pro residues" evidence="1">
    <location>
        <begin position="205"/>
        <end position="218"/>
    </location>
</feature>
<dbReference type="EMBL" id="VXLC01000001">
    <property type="protein sequence ID" value="KAA8889876.1"/>
    <property type="molecule type" value="Genomic_DNA"/>
</dbReference>
<dbReference type="RefSeq" id="WP_150399794.1">
    <property type="nucleotide sequence ID" value="NZ_VXLC01000001.1"/>
</dbReference>
<dbReference type="OrthoDB" id="3538879at2"/>